<keyword evidence="2" id="KW-0378">Hydrolase</keyword>
<reference evidence="4" key="1">
    <citation type="submission" date="2019-08" db="EMBL/GenBank/DDBJ databases">
        <authorList>
            <person name="Kucharzyk K."/>
            <person name="Murdoch R.W."/>
            <person name="Higgins S."/>
            <person name="Loffler F."/>
        </authorList>
    </citation>
    <scope>NUCLEOTIDE SEQUENCE</scope>
</reference>
<dbReference type="Gene3D" id="3.90.79.10">
    <property type="entry name" value="Nucleoside Triphosphate Pyrophosphohydrolase"/>
    <property type="match status" value="1"/>
</dbReference>
<dbReference type="PROSITE" id="PS51462">
    <property type="entry name" value="NUDIX"/>
    <property type="match status" value="1"/>
</dbReference>
<gene>
    <name evidence="4" type="ORF">SDC9_141299</name>
</gene>
<feature type="domain" description="Nudix hydrolase" evidence="3">
    <location>
        <begin position="3"/>
        <end position="130"/>
    </location>
</feature>
<dbReference type="SUPFAM" id="SSF55811">
    <property type="entry name" value="Nudix"/>
    <property type="match status" value="1"/>
</dbReference>
<comment type="caution">
    <text evidence="4">The sequence shown here is derived from an EMBL/GenBank/DDBJ whole genome shotgun (WGS) entry which is preliminary data.</text>
</comment>
<evidence type="ECO:0000313" key="4">
    <source>
        <dbReference type="EMBL" id="MPM94155.1"/>
    </source>
</evidence>
<dbReference type="AlphaFoldDB" id="A0A645DXW5"/>
<accession>A0A645DXW5</accession>
<dbReference type="GO" id="GO:0016787">
    <property type="term" value="F:hydrolase activity"/>
    <property type="evidence" value="ECO:0007669"/>
    <property type="project" value="UniProtKB-KW"/>
</dbReference>
<dbReference type="InterPro" id="IPR020476">
    <property type="entry name" value="Nudix_hydrolase"/>
</dbReference>
<dbReference type="CDD" id="cd18875">
    <property type="entry name" value="NUDIX_Hydrolase"/>
    <property type="match status" value="1"/>
</dbReference>
<sequence length="152" mass="17560">MAKVSLTCMCMIQDLKTNKVLVQDRVLDWKGISFPAGGVEEGESLVEAAIREMKEETGLTVSNLRPCGIVHWYNDKTGDRHLVFNYKTSDFFGELLPETEEGKVFWVTPEELPVLNLSDGFIDRLPMFFEEKNTERFQVWNESGYNPDIKWF</sequence>
<protein>
    <recommendedName>
        <fullName evidence="3">Nudix hydrolase domain-containing protein</fullName>
    </recommendedName>
</protein>
<dbReference type="PANTHER" id="PTHR43046:SF14">
    <property type="entry name" value="MUTT_NUDIX FAMILY PROTEIN"/>
    <property type="match status" value="1"/>
</dbReference>
<dbReference type="InterPro" id="IPR000086">
    <property type="entry name" value="NUDIX_hydrolase_dom"/>
</dbReference>
<dbReference type="PRINTS" id="PR00502">
    <property type="entry name" value="NUDIXFAMILY"/>
</dbReference>
<dbReference type="PANTHER" id="PTHR43046">
    <property type="entry name" value="GDP-MANNOSE MANNOSYL HYDROLASE"/>
    <property type="match status" value="1"/>
</dbReference>
<organism evidence="4">
    <name type="scientific">bioreactor metagenome</name>
    <dbReference type="NCBI Taxonomy" id="1076179"/>
    <lineage>
        <taxon>unclassified sequences</taxon>
        <taxon>metagenomes</taxon>
        <taxon>ecological metagenomes</taxon>
    </lineage>
</organism>
<evidence type="ECO:0000256" key="1">
    <source>
        <dbReference type="ARBA" id="ARBA00001946"/>
    </source>
</evidence>
<dbReference type="Pfam" id="PF00293">
    <property type="entry name" value="NUDIX"/>
    <property type="match status" value="1"/>
</dbReference>
<proteinExistence type="predicted"/>
<dbReference type="InterPro" id="IPR020084">
    <property type="entry name" value="NUDIX_hydrolase_CS"/>
</dbReference>
<evidence type="ECO:0000256" key="2">
    <source>
        <dbReference type="ARBA" id="ARBA00022801"/>
    </source>
</evidence>
<evidence type="ECO:0000259" key="3">
    <source>
        <dbReference type="PROSITE" id="PS51462"/>
    </source>
</evidence>
<name>A0A645DXW5_9ZZZZ</name>
<comment type="cofactor">
    <cofactor evidence="1">
        <name>Mg(2+)</name>
        <dbReference type="ChEBI" id="CHEBI:18420"/>
    </cofactor>
</comment>
<dbReference type="InterPro" id="IPR015797">
    <property type="entry name" value="NUDIX_hydrolase-like_dom_sf"/>
</dbReference>
<dbReference type="PROSITE" id="PS00893">
    <property type="entry name" value="NUDIX_BOX"/>
    <property type="match status" value="1"/>
</dbReference>
<dbReference type="EMBL" id="VSSQ01040837">
    <property type="protein sequence ID" value="MPM94155.1"/>
    <property type="molecule type" value="Genomic_DNA"/>
</dbReference>